<evidence type="ECO:0008006" key="3">
    <source>
        <dbReference type="Google" id="ProtNLM"/>
    </source>
</evidence>
<dbReference type="Proteomes" id="UP000297564">
    <property type="component" value="Unassembled WGS sequence"/>
</dbReference>
<comment type="caution">
    <text evidence="1">The sequence shown here is derived from an EMBL/GenBank/DDBJ whole genome shotgun (WGS) entry which is preliminary data.</text>
</comment>
<gene>
    <name evidence="1" type="ORF">EZ242_11795</name>
</gene>
<organism evidence="1 2">
    <name type="scientific">Ramlibacter rhizophilus</name>
    <dbReference type="NCBI Taxonomy" id="1781167"/>
    <lineage>
        <taxon>Bacteria</taxon>
        <taxon>Pseudomonadati</taxon>
        <taxon>Pseudomonadota</taxon>
        <taxon>Betaproteobacteria</taxon>
        <taxon>Burkholderiales</taxon>
        <taxon>Comamonadaceae</taxon>
        <taxon>Ramlibacter</taxon>
    </lineage>
</organism>
<evidence type="ECO:0000313" key="2">
    <source>
        <dbReference type="Proteomes" id="UP000297564"/>
    </source>
</evidence>
<dbReference type="AlphaFoldDB" id="A0A4Z0BM22"/>
<name>A0A4Z0BM22_9BURK</name>
<evidence type="ECO:0000313" key="1">
    <source>
        <dbReference type="EMBL" id="TFY99811.1"/>
    </source>
</evidence>
<keyword evidence="2" id="KW-1185">Reference proteome</keyword>
<reference evidence="1 2" key="1">
    <citation type="submission" date="2019-03" db="EMBL/GenBank/DDBJ databases">
        <title>Ramlibacter rhizophilus CCTCC AB2015357, whole genome shotgun sequence.</title>
        <authorList>
            <person name="Zhang X."/>
            <person name="Feng G."/>
            <person name="Zhu H."/>
        </authorList>
    </citation>
    <scope>NUCLEOTIDE SEQUENCE [LARGE SCALE GENOMIC DNA]</scope>
    <source>
        <strain evidence="1 2">CCTCC AB2015357</strain>
    </source>
</reference>
<protein>
    <recommendedName>
        <fullName evidence="3">NIPSNAP domain-containing protein</fullName>
    </recommendedName>
</protein>
<proteinExistence type="predicted"/>
<dbReference type="EMBL" id="SMLL01000004">
    <property type="protein sequence ID" value="TFY99811.1"/>
    <property type="molecule type" value="Genomic_DNA"/>
</dbReference>
<dbReference type="OrthoDB" id="8370940at2"/>
<sequence>MYTFIREVSFKTMADMMRGLPVAQRMVKHYKEVGGVDIQIQRALSGSPVCVRFVAQLDSLDEWQRVQSKIATDPEFHKMLGEMGPLVDGGRTNDQLWQS</sequence>
<dbReference type="RefSeq" id="WP_135285354.1">
    <property type="nucleotide sequence ID" value="NZ_SMLL01000004.1"/>
</dbReference>
<accession>A0A4Z0BM22</accession>